<keyword evidence="2" id="KW-0489">Methyltransferase</keyword>
<evidence type="ECO:0000313" key="3">
    <source>
        <dbReference type="Proteomes" id="UP000552709"/>
    </source>
</evidence>
<feature type="domain" description="Methyltransferase type 11" evidence="1">
    <location>
        <begin position="45"/>
        <end position="139"/>
    </location>
</feature>
<dbReference type="PANTHER" id="PTHR43591">
    <property type="entry name" value="METHYLTRANSFERASE"/>
    <property type="match status" value="1"/>
</dbReference>
<reference evidence="2 3" key="1">
    <citation type="submission" date="2020-08" db="EMBL/GenBank/DDBJ databases">
        <title>Genomic Encyclopedia of Type Strains, Phase IV (KMG-IV): sequencing the most valuable type-strain genomes for metagenomic binning, comparative biology and taxonomic classification.</title>
        <authorList>
            <person name="Goeker M."/>
        </authorList>
    </citation>
    <scope>NUCLEOTIDE SEQUENCE [LARGE SCALE GENOMIC DNA]</scope>
    <source>
        <strain evidence="2 3">DSM 27939</strain>
    </source>
</reference>
<evidence type="ECO:0000313" key="2">
    <source>
        <dbReference type="EMBL" id="MBB5362692.1"/>
    </source>
</evidence>
<sequence>MDVNRLPREVWGGAGAYERYVGRWSRPVAREFLARLNLPAGRAWVDVGCGTGALSAAILATADPAEVVGIDRAAGFIEAVRNGIADDRTRFEVADATQLPFAQAGFDVAVSGLVLNFVADPPAMLREMSRVTKSGGTVAAYVWDYAGGMGMMRAFWDAAIAVNPNDAKLDQAERFPLCQPEPLAALWREQGLQAVEVWAIDIPTVFRDFGDFWEPFLGQQGAAPTYLASVDAQTQERIRAYLENQLMADAAGHLALSARAWAVRGTVGGR</sequence>
<dbReference type="Proteomes" id="UP000552709">
    <property type="component" value="Unassembled WGS sequence"/>
</dbReference>
<dbReference type="InterPro" id="IPR013216">
    <property type="entry name" value="Methyltransf_11"/>
</dbReference>
<dbReference type="RefSeq" id="WP_184130035.1">
    <property type="nucleotide sequence ID" value="NZ_JACHFL010000003.1"/>
</dbReference>
<dbReference type="GO" id="GO:0008757">
    <property type="term" value="F:S-adenosylmethionine-dependent methyltransferase activity"/>
    <property type="evidence" value="ECO:0007669"/>
    <property type="project" value="InterPro"/>
</dbReference>
<dbReference type="EMBL" id="JACHFL010000003">
    <property type="protein sequence ID" value="MBB5362692.1"/>
    <property type="molecule type" value="Genomic_DNA"/>
</dbReference>
<dbReference type="AlphaFoldDB" id="A0A7W8JT05"/>
<comment type="caution">
    <text evidence="2">The sequence shown here is derived from an EMBL/GenBank/DDBJ whole genome shotgun (WGS) entry which is preliminary data.</text>
</comment>
<organism evidence="2 3">
    <name type="scientific">Deinococcus humi</name>
    <dbReference type="NCBI Taxonomy" id="662880"/>
    <lineage>
        <taxon>Bacteria</taxon>
        <taxon>Thermotogati</taxon>
        <taxon>Deinococcota</taxon>
        <taxon>Deinococci</taxon>
        <taxon>Deinococcales</taxon>
        <taxon>Deinococcaceae</taxon>
        <taxon>Deinococcus</taxon>
    </lineage>
</organism>
<dbReference type="CDD" id="cd02440">
    <property type="entry name" value="AdoMet_MTases"/>
    <property type="match status" value="1"/>
</dbReference>
<name>A0A7W8JT05_9DEIO</name>
<dbReference type="Pfam" id="PF08241">
    <property type="entry name" value="Methyltransf_11"/>
    <property type="match status" value="1"/>
</dbReference>
<keyword evidence="2" id="KW-0808">Transferase</keyword>
<dbReference type="Gene3D" id="3.40.50.150">
    <property type="entry name" value="Vaccinia Virus protein VP39"/>
    <property type="match status" value="1"/>
</dbReference>
<dbReference type="SUPFAM" id="SSF53335">
    <property type="entry name" value="S-adenosyl-L-methionine-dependent methyltransferases"/>
    <property type="match status" value="1"/>
</dbReference>
<proteinExistence type="predicted"/>
<dbReference type="PANTHER" id="PTHR43591:SF24">
    <property type="entry name" value="2-METHOXY-6-POLYPRENYL-1,4-BENZOQUINOL METHYLASE, MITOCHONDRIAL"/>
    <property type="match status" value="1"/>
</dbReference>
<dbReference type="GO" id="GO:0032259">
    <property type="term" value="P:methylation"/>
    <property type="evidence" value="ECO:0007669"/>
    <property type="project" value="UniProtKB-KW"/>
</dbReference>
<dbReference type="InterPro" id="IPR029063">
    <property type="entry name" value="SAM-dependent_MTases_sf"/>
</dbReference>
<evidence type="ECO:0000259" key="1">
    <source>
        <dbReference type="Pfam" id="PF08241"/>
    </source>
</evidence>
<gene>
    <name evidence="2" type="ORF">HNQ08_001787</name>
</gene>
<protein>
    <submittedName>
        <fullName evidence="2">SAM-dependent methyltransferase</fullName>
    </submittedName>
</protein>
<accession>A0A7W8JT05</accession>
<keyword evidence="3" id="KW-1185">Reference proteome</keyword>